<dbReference type="PANTHER" id="PTHR43537:SF24">
    <property type="entry name" value="GLUCONATE OPERON TRANSCRIPTIONAL REPRESSOR"/>
    <property type="match status" value="1"/>
</dbReference>
<dbReference type="PROSITE" id="PS50949">
    <property type="entry name" value="HTH_GNTR"/>
    <property type="match status" value="1"/>
</dbReference>
<dbReference type="SMART" id="SM00345">
    <property type="entry name" value="HTH_GNTR"/>
    <property type="match status" value="1"/>
</dbReference>
<dbReference type="Gene3D" id="1.20.120.530">
    <property type="entry name" value="GntR ligand-binding domain-like"/>
    <property type="match status" value="1"/>
</dbReference>
<dbReference type="SMART" id="SM00895">
    <property type="entry name" value="FCD"/>
    <property type="match status" value="1"/>
</dbReference>
<dbReference type="Gene3D" id="1.10.10.10">
    <property type="entry name" value="Winged helix-like DNA-binding domain superfamily/Winged helix DNA-binding domain"/>
    <property type="match status" value="1"/>
</dbReference>
<dbReference type="CDD" id="cd07377">
    <property type="entry name" value="WHTH_GntR"/>
    <property type="match status" value="1"/>
</dbReference>
<dbReference type="AlphaFoldDB" id="A0A0S6UE02"/>
<dbReference type="EMBL" id="DF238840">
    <property type="protein sequence ID" value="GAF27329.1"/>
    <property type="molecule type" value="Genomic_DNA"/>
</dbReference>
<dbReference type="SUPFAM" id="SSF48008">
    <property type="entry name" value="GntR ligand-binding domain-like"/>
    <property type="match status" value="1"/>
</dbReference>
<gene>
    <name evidence="5" type="ORF">MTY_2670</name>
</gene>
<keyword evidence="1" id="KW-0805">Transcription regulation</keyword>
<evidence type="ECO:0000256" key="2">
    <source>
        <dbReference type="ARBA" id="ARBA00023125"/>
    </source>
</evidence>
<accession>A0A0S6UE02</accession>
<dbReference type="Pfam" id="PF00392">
    <property type="entry name" value="GntR"/>
    <property type="match status" value="1"/>
</dbReference>
<dbReference type="RefSeq" id="WP_025775086.1">
    <property type="nucleotide sequence ID" value="NZ_DF238840.1"/>
</dbReference>
<evidence type="ECO:0000256" key="1">
    <source>
        <dbReference type="ARBA" id="ARBA00023015"/>
    </source>
</evidence>
<reference evidence="5" key="1">
    <citation type="journal article" date="2014" name="Gene">
        <title>Genome-guided analysis of transformation efficiency and carbon dioxide assimilation by Moorella thermoacetica Y72.</title>
        <authorList>
            <person name="Tsukahara K."/>
            <person name="Kita A."/>
            <person name="Nakashimada Y."/>
            <person name="Hoshino T."/>
            <person name="Murakami K."/>
        </authorList>
    </citation>
    <scope>NUCLEOTIDE SEQUENCE [LARGE SCALE GENOMIC DNA]</scope>
    <source>
        <strain evidence="5">Y72</strain>
    </source>
</reference>
<dbReference type="InterPro" id="IPR036388">
    <property type="entry name" value="WH-like_DNA-bd_sf"/>
</dbReference>
<dbReference type="PRINTS" id="PR00035">
    <property type="entry name" value="HTHGNTR"/>
</dbReference>
<dbReference type="InterPro" id="IPR000524">
    <property type="entry name" value="Tscrpt_reg_HTH_GntR"/>
</dbReference>
<name>A0A0S6UE02_NEOTH</name>
<dbReference type="PANTHER" id="PTHR43537">
    <property type="entry name" value="TRANSCRIPTIONAL REGULATOR, GNTR FAMILY"/>
    <property type="match status" value="1"/>
</dbReference>
<sequence length="229" mass="26691">MESLRDLDVIQPVRGQKVYEEIKEAIINNTLKPGTMLQERIIAEKLGVSRTPVREALRRLNSEGLIELIPGKGATVTKITIEDIREIMQVREPLECLAVKLAAERIQPRDIKFLEELLADWEREINNPGNIDFQFLSAKDIAFHEHIIKVAGNKRLAYILNILRDQIHRITFLTQDNRNRIETSNPQHLRILEALKQRDPLGAEQSMRQHMQSIKEYYFERFGFKETNL</sequence>
<dbReference type="InterPro" id="IPR008920">
    <property type="entry name" value="TF_FadR/GntR_C"/>
</dbReference>
<keyword evidence="3" id="KW-0804">Transcription</keyword>
<dbReference type="GO" id="GO:0003700">
    <property type="term" value="F:DNA-binding transcription factor activity"/>
    <property type="evidence" value="ECO:0007669"/>
    <property type="project" value="InterPro"/>
</dbReference>
<evidence type="ECO:0000256" key="3">
    <source>
        <dbReference type="ARBA" id="ARBA00023163"/>
    </source>
</evidence>
<organism evidence="5">
    <name type="scientific">Moorella thermoacetica Y72</name>
    <dbReference type="NCBI Taxonomy" id="1325331"/>
    <lineage>
        <taxon>Bacteria</taxon>
        <taxon>Bacillati</taxon>
        <taxon>Bacillota</taxon>
        <taxon>Clostridia</taxon>
        <taxon>Neomoorellales</taxon>
        <taxon>Neomoorellaceae</taxon>
        <taxon>Neomoorella</taxon>
    </lineage>
</organism>
<dbReference type="SUPFAM" id="SSF46785">
    <property type="entry name" value="Winged helix' DNA-binding domain"/>
    <property type="match status" value="1"/>
</dbReference>
<dbReference type="InterPro" id="IPR036390">
    <property type="entry name" value="WH_DNA-bd_sf"/>
</dbReference>
<dbReference type="Pfam" id="PF07729">
    <property type="entry name" value="FCD"/>
    <property type="match status" value="1"/>
</dbReference>
<protein>
    <submittedName>
        <fullName evidence="5">Transcriptional regulators</fullName>
    </submittedName>
</protein>
<dbReference type="GO" id="GO:0003677">
    <property type="term" value="F:DNA binding"/>
    <property type="evidence" value="ECO:0007669"/>
    <property type="project" value="UniProtKB-KW"/>
</dbReference>
<dbReference type="Proteomes" id="UP000063718">
    <property type="component" value="Unassembled WGS sequence"/>
</dbReference>
<evidence type="ECO:0000313" key="5">
    <source>
        <dbReference type="EMBL" id="GAF27329.1"/>
    </source>
</evidence>
<evidence type="ECO:0000259" key="4">
    <source>
        <dbReference type="PROSITE" id="PS50949"/>
    </source>
</evidence>
<feature type="domain" description="HTH gntR-type" evidence="4">
    <location>
        <begin position="12"/>
        <end position="79"/>
    </location>
</feature>
<dbReference type="InterPro" id="IPR011711">
    <property type="entry name" value="GntR_C"/>
</dbReference>
<proteinExistence type="predicted"/>
<keyword evidence="2" id="KW-0238">DNA-binding</keyword>